<dbReference type="InterPro" id="IPR036259">
    <property type="entry name" value="MFS_trans_sf"/>
</dbReference>
<dbReference type="InterPro" id="IPR005829">
    <property type="entry name" value="Sugar_transporter_CS"/>
</dbReference>
<feature type="transmembrane region" description="Helical" evidence="5">
    <location>
        <begin position="324"/>
        <end position="345"/>
    </location>
</feature>
<protein>
    <submittedName>
        <fullName evidence="7">MFS transporter</fullName>
    </submittedName>
</protein>
<dbReference type="PANTHER" id="PTHR23508">
    <property type="entry name" value="CARBOXYLIC ACID TRANSPORTER PROTEIN HOMOLOG"/>
    <property type="match status" value="1"/>
</dbReference>
<keyword evidence="2 5" id="KW-0812">Transmembrane</keyword>
<evidence type="ECO:0000256" key="5">
    <source>
        <dbReference type="SAM" id="Phobius"/>
    </source>
</evidence>
<dbReference type="Proteomes" id="UP000477651">
    <property type="component" value="Unassembled WGS sequence"/>
</dbReference>
<keyword evidence="4 5" id="KW-0472">Membrane</keyword>
<dbReference type="AlphaFoldDB" id="A0A6L9Y4C3"/>
<keyword evidence="3 5" id="KW-1133">Transmembrane helix</keyword>
<dbReference type="EMBL" id="JAAGYR010000004">
    <property type="protein sequence ID" value="NEN75312.1"/>
    <property type="molecule type" value="Genomic_DNA"/>
</dbReference>
<feature type="transmembrane region" description="Helical" evidence="5">
    <location>
        <begin position="119"/>
        <end position="138"/>
    </location>
</feature>
<gene>
    <name evidence="7" type="ORF">F9B74_03085</name>
</gene>
<evidence type="ECO:0000313" key="8">
    <source>
        <dbReference type="Proteomes" id="UP000477651"/>
    </source>
</evidence>
<feature type="transmembrane region" description="Helical" evidence="5">
    <location>
        <begin position="61"/>
        <end position="80"/>
    </location>
</feature>
<dbReference type="InterPro" id="IPR011701">
    <property type="entry name" value="MFS"/>
</dbReference>
<evidence type="ECO:0000256" key="3">
    <source>
        <dbReference type="ARBA" id="ARBA00022989"/>
    </source>
</evidence>
<feature type="transmembrane region" description="Helical" evidence="5">
    <location>
        <begin position="150"/>
        <end position="172"/>
    </location>
</feature>
<feature type="transmembrane region" description="Helical" evidence="5">
    <location>
        <begin position="389"/>
        <end position="409"/>
    </location>
</feature>
<evidence type="ECO:0000256" key="1">
    <source>
        <dbReference type="ARBA" id="ARBA00004141"/>
    </source>
</evidence>
<evidence type="ECO:0000256" key="4">
    <source>
        <dbReference type="ARBA" id="ARBA00023136"/>
    </source>
</evidence>
<feature type="transmembrane region" description="Helical" evidence="5">
    <location>
        <begin position="415"/>
        <end position="434"/>
    </location>
</feature>
<feature type="transmembrane region" description="Helical" evidence="5">
    <location>
        <begin position="178"/>
        <end position="200"/>
    </location>
</feature>
<dbReference type="PANTHER" id="PTHR23508:SF10">
    <property type="entry name" value="CARBOXYLIC ACID TRANSPORTER PROTEIN HOMOLOG"/>
    <property type="match status" value="1"/>
</dbReference>
<sequence>MQNTDHLYTIRELIDQHKMSIFQWRIILICFFIVLLDGFDIAIVAYIAPILKKEMILAPNHLPYLFTSGVLGLMLGSMLFGPLADIFGRKKVLVISTLLYGTSTILCGFVDTFPSLVGFRFFTGLGLGGAMPISIALCAEYSPQRYRMMLCTLSWSGFTLGIATGGIIANIILEQLTWHWLFYIGGILPLLTIILIIAALPESLEYLLKQTNEPNKQTLQRIIKNIVQEKIPSSLSLQHSDIEQSHRTVKLLLTKDNRKVTLLLWLSFFLSLGIFYLLTYWIPILFEGIYSFQKVNLLTTMLPIGGTIGAFLLAWWIDHYKKPFAILSFSYLLACVLLLCVVGIVENYAFLLLTILLIGFSIAGAQNSLNLVAATIYPAYIRTTGVSWAMANGRLGSIIGSYIGVWLAGDKQLDIFFNALSIGAFICGITLLSIHRTKHSH</sequence>
<dbReference type="SUPFAM" id="SSF103473">
    <property type="entry name" value="MFS general substrate transporter"/>
    <property type="match status" value="1"/>
</dbReference>
<feature type="transmembrane region" description="Helical" evidence="5">
    <location>
        <begin position="260"/>
        <end position="283"/>
    </location>
</feature>
<dbReference type="GO" id="GO:0005886">
    <property type="term" value="C:plasma membrane"/>
    <property type="evidence" value="ECO:0007669"/>
    <property type="project" value="TreeGrafter"/>
</dbReference>
<feature type="transmembrane region" description="Helical" evidence="5">
    <location>
        <begin position="351"/>
        <end position="377"/>
    </location>
</feature>
<name>A0A6L9Y4C3_9BURK</name>
<comment type="subcellular location">
    <subcellularLocation>
        <location evidence="1">Membrane</location>
        <topology evidence="1">Multi-pass membrane protein</topology>
    </subcellularLocation>
</comment>
<organism evidence="7 8">
    <name type="scientific">Pelistega ratti</name>
    <dbReference type="NCBI Taxonomy" id="2652177"/>
    <lineage>
        <taxon>Bacteria</taxon>
        <taxon>Pseudomonadati</taxon>
        <taxon>Pseudomonadota</taxon>
        <taxon>Betaproteobacteria</taxon>
        <taxon>Burkholderiales</taxon>
        <taxon>Alcaligenaceae</taxon>
        <taxon>Pelistega</taxon>
    </lineage>
</organism>
<dbReference type="Gene3D" id="1.20.1250.20">
    <property type="entry name" value="MFS general substrate transporter like domains"/>
    <property type="match status" value="1"/>
</dbReference>
<feature type="domain" description="Major facilitator superfamily (MFS) profile" evidence="6">
    <location>
        <begin position="26"/>
        <end position="438"/>
    </location>
</feature>
<keyword evidence="8" id="KW-1185">Reference proteome</keyword>
<reference evidence="7 8" key="1">
    <citation type="submission" date="2020-02" db="EMBL/GenBank/DDBJ databases">
        <title>Pelistega sp. NLN82 were isolated from wild rodents of the Hainan Island.</title>
        <authorList>
            <person name="Niu N."/>
            <person name="Zhou J."/>
        </authorList>
    </citation>
    <scope>NUCLEOTIDE SEQUENCE [LARGE SCALE GENOMIC DNA]</scope>
    <source>
        <strain evidence="7 8">NLN82</strain>
    </source>
</reference>
<comment type="caution">
    <text evidence="7">The sequence shown here is derived from an EMBL/GenBank/DDBJ whole genome shotgun (WGS) entry which is preliminary data.</text>
</comment>
<evidence type="ECO:0000256" key="2">
    <source>
        <dbReference type="ARBA" id="ARBA00022692"/>
    </source>
</evidence>
<dbReference type="PROSITE" id="PS00217">
    <property type="entry name" value="SUGAR_TRANSPORT_2"/>
    <property type="match status" value="1"/>
</dbReference>
<feature type="transmembrane region" description="Helical" evidence="5">
    <location>
        <begin position="295"/>
        <end position="317"/>
    </location>
</feature>
<evidence type="ECO:0000313" key="7">
    <source>
        <dbReference type="EMBL" id="NEN75312.1"/>
    </source>
</evidence>
<accession>A0A6L9Y4C3</accession>
<dbReference type="Pfam" id="PF07690">
    <property type="entry name" value="MFS_1"/>
    <property type="match status" value="1"/>
</dbReference>
<dbReference type="PROSITE" id="PS50850">
    <property type="entry name" value="MFS"/>
    <property type="match status" value="1"/>
</dbReference>
<dbReference type="RefSeq" id="WP_163764005.1">
    <property type="nucleotide sequence ID" value="NZ_JAAGYR010000004.1"/>
</dbReference>
<dbReference type="InterPro" id="IPR020846">
    <property type="entry name" value="MFS_dom"/>
</dbReference>
<evidence type="ECO:0000259" key="6">
    <source>
        <dbReference type="PROSITE" id="PS50850"/>
    </source>
</evidence>
<proteinExistence type="predicted"/>
<feature type="transmembrane region" description="Helical" evidence="5">
    <location>
        <begin position="26"/>
        <end position="49"/>
    </location>
</feature>
<feature type="transmembrane region" description="Helical" evidence="5">
    <location>
        <begin position="92"/>
        <end position="113"/>
    </location>
</feature>
<dbReference type="GO" id="GO:0046943">
    <property type="term" value="F:carboxylic acid transmembrane transporter activity"/>
    <property type="evidence" value="ECO:0007669"/>
    <property type="project" value="TreeGrafter"/>
</dbReference>